<dbReference type="EMBL" id="CP008956">
    <property type="protein sequence ID" value="QJQ03718.1"/>
    <property type="molecule type" value="Genomic_DNA"/>
</dbReference>
<evidence type="ECO:0000313" key="3">
    <source>
        <dbReference type="Proteomes" id="UP000501648"/>
    </source>
</evidence>
<evidence type="ECO:0000256" key="1">
    <source>
        <dbReference type="SAM" id="SignalP"/>
    </source>
</evidence>
<name>A0A6M3ZYP4_9BURK</name>
<accession>A0A6M3ZYP4</accession>
<evidence type="ECO:0000313" key="2">
    <source>
        <dbReference type="EMBL" id="QJQ03718.1"/>
    </source>
</evidence>
<proteinExistence type="predicted"/>
<dbReference type="InterPro" id="IPR036374">
    <property type="entry name" value="OxRdtase_Mopterin-bd_sf"/>
</dbReference>
<dbReference type="Proteomes" id="UP000501648">
    <property type="component" value="Chromosome"/>
</dbReference>
<reference evidence="2 3" key="1">
    <citation type="journal article" date="2012" name="J. Bacteriol.">
        <title>Genome sequence of the pathogenic Herbaspirillum seropedicae strain Os34, isolated from rice roots.</title>
        <authorList>
            <person name="Ye W."/>
            <person name="Ye S."/>
            <person name="Liu J."/>
            <person name="Chang S."/>
            <person name="Chen M."/>
            <person name="Zhu B."/>
            <person name="Guo L."/>
            <person name="An Q."/>
        </authorList>
    </citation>
    <scope>NUCLEOTIDE SEQUENCE [LARGE SCALE GENOMIC DNA]</scope>
    <source>
        <strain evidence="2 3">Os34</strain>
    </source>
</reference>
<gene>
    <name evidence="2" type="ORF">C798_26770</name>
</gene>
<feature type="chain" id="PRO_5026883370" evidence="1">
    <location>
        <begin position="25"/>
        <end position="197"/>
    </location>
</feature>
<sequence>MQKRKFLRLGASLLAAPAALPVLAAERKAAAMSGPVLLTVTGDIGNANRGPLDPALDQMMAKQKLSFDKAHVFDFAALTALPSVEIHPTLEYDGRRHSLRGPLLSEVLRVVGAPAALQNCALRAVDGYAVLVSPADIAKYRFIVATHLDGKPIPLGGLGPLWAVYDADSIPEMAARPVSERFGQCPWGLYHIAVRKA</sequence>
<keyword evidence="1" id="KW-0732">Signal</keyword>
<feature type="signal peptide" evidence="1">
    <location>
        <begin position="1"/>
        <end position="24"/>
    </location>
</feature>
<dbReference type="SUPFAM" id="SSF56524">
    <property type="entry name" value="Oxidoreductase molybdopterin-binding domain"/>
    <property type="match status" value="1"/>
</dbReference>
<dbReference type="AlphaFoldDB" id="A0A6M3ZYP4"/>
<dbReference type="RefSeq" id="WP_017452826.1">
    <property type="nucleotide sequence ID" value="NZ_CP008956.1"/>
</dbReference>
<organism evidence="2 3">
    <name type="scientific">Herbaspirillum rubrisubalbicans Os34</name>
    <dbReference type="NCBI Taxonomy" id="1235827"/>
    <lineage>
        <taxon>Bacteria</taxon>
        <taxon>Pseudomonadati</taxon>
        <taxon>Pseudomonadota</taxon>
        <taxon>Betaproteobacteria</taxon>
        <taxon>Burkholderiales</taxon>
        <taxon>Oxalobacteraceae</taxon>
        <taxon>Herbaspirillum</taxon>
    </lineage>
</organism>
<protein>
    <submittedName>
        <fullName evidence="2">Molybdopterin-dependent oxidoreductase</fullName>
    </submittedName>
</protein>